<sequence>MASIKLSELQVAGSELFQDSESFLNEMSDVNSISVYGGYSDSDVSDISTLTKLAEAFVNTYGIGHIGYLAKSYSDGYGYGY</sequence>
<proteinExistence type="predicted"/>
<comment type="caution">
    <text evidence="1">The sequence shown here is derived from an EMBL/GenBank/DDBJ whole genome shotgun (WGS) entry which is preliminary data.</text>
</comment>
<name>A0ABR9VHX3_9CYAN</name>
<protein>
    <submittedName>
        <fullName evidence="1">Uncharacterized protein</fullName>
    </submittedName>
</protein>
<gene>
    <name evidence="1" type="ORF">IQ227_19225</name>
</gene>
<dbReference type="Proteomes" id="UP000606776">
    <property type="component" value="Unassembled WGS sequence"/>
</dbReference>
<accession>A0ABR9VHX3</accession>
<organism evidence="1 2">
    <name type="scientific">Sphaerospermopsis aphanizomenoides LEGE 00250</name>
    <dbReference type="NCBI Taxonomy" id="2777972"/>
    <lineage>
        <taxon>Bacteria</taxon>
        <taxon>Bacillati</taxon>
        <taxon>Cyanobacteriota</taxon>
        <taxon>Cyanophyceae</taxon>
        <taxon>Nostocales</taxon>
        <taxon>Aphanizomenonaceae</taxon>
        <taxon>Sphaerospermopsis</taxon>
        <taxon>Sphaerospermopsis aphanizomenoides</taxon>
    </lineage>
</organism>
<reference evidence="1 2" key="1">
    <citation type="submission" date="2020-10" db="EMBL/GenBank/DDBJ databases">
        <authorList>
            <person name="Castelo-Branco R."/>
            <person name="Eusebio N."/>
            <person name="Adriana R."/>
            <person name="Vieira A."/>
            <person name="Brugerolle De Fraissinette N."/>
            <person name="Rezende De Castro R."/>
            <person name="Schneider M.P."/>
            <person name="Vasconcelos V."/>
            <person name="Leao P.N."/>
        </authorList>
    </citation>
    <scope>NUCLEOTIDE SEQUENCE [LARGE SCALE GENOMIC DNA]</scope>
    <source>
        <strain evidence="1 2">LEGE 00250</strain>
    </source>
</reference>
<dbReference type="RefSeq" id="WP_193943703.1">
    <property type="nucleotide sequence ID" value="NZ_JADEWB010000141.1"/>
</dbReference>
<keyword evidence="2" id="KW-1185">Reference proteome</keyword>
<evidence type="ECO:0000313" key="1">
    <source>
        <dbReference type="EMBL" id="MBE9238098.1"/>
    </source>
</evidence>
<dbReference type="EMBL" id="JADEWB010000141">
    <property type="protein sequence ID" value="MBE9238098.1"/>
    <property type="molecule type" value="Genomic_DNA"/>
</dbReference>
<evidence type="ECO:0000313" key="2">
    <source>
        <dbReference type="Proteomes" id="UP000606776"/>
    </source>
</evidence>